<evidence type="ECO:0000313" key="16">
    <source>
        <dbReference type="Proteomes" id="UP000057158"/>
    </source>
</evidence>
<keyword evidence="8 11" id="KW-0648">Protein biosynthesis</keyword>
<comment type="catalytic activity">
    <reaction evidence="10 11">
        <text>tRNA(Arg) + L-arginine + ATP = L-arginyl-tRNA(Arg) + AMP + diphosphate</text>
        <dbReference type="Rhea" id="RHEA:20301"/>
        <dbReference type="Rhea" id="RHEA-COMP:9658"/>
        <dbReference type="Rhea" id="RHEA-COMP:9673"/>
        <dbReference type="ChEBI" id="CHEBI:30616"/>
        <dbReference type="ChEBI" id="CHEBI:32682"/>
        <dbReference type="ChEBI" id="CHEBI:33019"/>
        <dbReference type="ChEBI" id="CHEBI:78442"/>
        <dbReference type="ChEBI" id="CHEBI:78513"/>
        <dbReference type="ChEBI" id="CHEBI:456215"/>
        <dbReference type="EC" id="6.1.1.19"/>
    </reaction>
</comment>
<comment type="subunit">
    <text evidence="3 11">Monomer.</text>
</comment>
<evidence type="ECO:0000256" key="7">
    <source>
        <dbReference type="ARBA" id="ARBA00022840"/>
    </source>
</evidence>
<evidence type="ECO:0000256" key="6">
    <source>
        <dbReference type="ARBA" id="ARBA00022741"/>
    </source>
</evidence>
<dbReference type="GO" id="GO:0005524">
    <property type="term" value="F:ATP binding"/>
    <property type="evidence" value="ECO:0007669"/>
    <property type="project" value="UniProtKB-UniRule"/>
</dbReference>
<dbReference type="Pfam" id="PF03485">
    <property type="entry name" value="Arg_tRNA_synt_N"/>
    <property type="match status" value="1"/>
</dbReference>
<evidence type="ECO:0000256" key="4">
    <source>
        <dbReference type="ARBA" id="ARBA00022490"/>
    </source>
</evidence>
<evidence type="ECO:0000256" key="9">
    <source>
        <dbReference type="ARBA" id="ARBA00023146"/>
    </source>
</evidence>
<dbReference type="GO" id="GO:0006420">
    <property type="term" value="P:arginyl-tRNA aminoacylation"/>
    <property type="evidence" value="ECO:0007669"/>
    <property type="project" value="UniProtKB-UniRule"/>
</dbReference>
<name>A0A0M4CYI5_9BACT</name>
<dbReference type="PROSITE" id="PS00178">
    <property type="entry name" value="AA_TRNA_LIGASE_I"/>
    <property type="match status" value="1"/>
</dbReference>
<dbReference type="KEGG" id="des:DSOUD_2805"/>
<dbReference type="PATRIC" id="fig|1603606.3.peg.3034"/>
<dbReference type="SUPFAM" id="SSF52374">
    <property type="entry name" value="Nucleotidylyl transferase"/>
    <property type="match status" value="1"/>
</dbReference>
<dbReference type="InterPro" id="IPR035684">
    <property type="entry name" value="ArgRS_core"/>
</dbReference>
<keyword evidence="5 11" id="KW-0436">Ligase</keyword>
<dbReference type="SMART" id="SM01016">
    <property type="entry name" value="Arg_tRNA_synt_N"/>
    <property type="match status" value="1"/>
</dbReference>
<keyword evidence="4 11" id="KW-0963">Cytoplasm</keyword>
<comment type="subcellular location">
    <subcellularLocation>
        <location evidence="1 11">Cytoplasm</location>
    </subcellularLocation>
</comment>
<evidence type="ECO:0000256" key="10">
    <source>
        <dbReference type="ARBA" id="ARBA00049339"/>
    </source>
</evidence>
<dbReference type="InterPro" id="IPR036695">
    <property type="entry name" value="Arg-tRNA-synth_N_sf"/>
</dbReference>
<evidence type="ECO:0000313" key="15">
    <source>
        <dbReference type="EMBL" id="ALC17541.1"/>
    </source>
</evidence>
<dbReference type="CDD" id="cd00671">
    <property type="entry name" value="ArgRS_core"/>
    <property type="match status" value="1"/>
</dbReference>
<evidence type="ECO:0000256" key="3">
    <source>
        <dbReference type="ARBA" id="ARBA00011245"/>
    </source>
</evidence>
<feature type="domain" description="DALR anticodon binding" evidence="13">
    <location>
        <begin position="436"/>
        <end position="556"/>
    </location>
</feature>
<dbReference type="HAMAP" id="MF_00123">
    <property type="entry name" value="Arg_tRNA_synth"/>
    <property type="match status" value="1"/>
</dbReference>
<dbReference type="InterPro" id="IPR005148">
    <property type="entry name" value="Arg-tRNA-synth_N"/>
</dbReference>
<proteinExistence type="inferred from homology"/>
<dbReference type="InterPro" id="IPR009080">
    <property type="entry name" value="tRNAsynth_Ia_anticodon-bd"/>
</dbReference>
<evidence type="ECO:0000256" key="11">
    <source>
        <dbReference type="HAMAP-Rule" id="MF_00123"/>
    </source>
</evidence>
<sequence>MIMKERLKQHLRTALETCYREDTLHSGLYPEIFLEVPGHAEHGDFATNVALTLARDEKKAPRKIAEALAAALGKGDGLWSRIEVAGPGFINFYLNRRCWYGVLDEVVRHGADYGRSRIGEGKRVQLEFVSANPTGPLHIGHGRGAATGDAVASVLQAAGYEVQREYYINDAGNQMNTLGRSLFLRYRELLGEVIAFPADCYQGDYLRDLAKEVVDAEGARYLDLPEAEAVGYFARYGGDKILAGIDADLKSFGVHFDDWYSEQSLYDRGAVDRGIAVLKERGLTYEEDGALWFRTTDFGDDKDRVLKRSNGVTTYFASDVAYHKEKFERGFDMVVDVWGADHHGYVPRMKAVLAGLGQDPESLQVILVQLVNLLRGGSQVAMSTRSGEFVTLREVVDEVGRDACRFFFLMRRSDSQLDFDLELAKQQNAENPVYYVQYAHARVCSINRNAAEQKVAVPGLGEVDFDRLVLDEELDLARLLSRYPETIEGAAGNFEPHRVTFYLQELAAQFHSYYNRQRVLIDDMETSRARLYLVNCVRIVLENALRVLGISAPEQM</sequence>
<evidence type="ECO:0000256" key="5">
    <source>
        <dbReference type="ARBA" id="ARBA00022598"/>
    </source>
</evidence>
<comment type="similarity">
    <text evidence="2 11 12">Belongs to the class-I aminoacyl-tRNA synthetase family.</text>
</comment>
<dbReference type="Gene3D" id="3.40.50.620">
    <property type="entry name" value="HUPs"/>
    <property type="match status" value="1"/>
</dbReference>
<evidence type="ECO:0000259" key="14">
    <source>
        <dbReference type="SMART" id="SM01016"/>
    </source>
</evidence>
<feature type="domain" description="Arginyl tRNA synthetase N-terminal" evidence="14">
    <location>
        <begin position="5"/>
        <end position="94"/>
    </location>
</feature>
<evidence type="ECO:0000256" key="2">
    <source>
        <dbReference type="ARBA" id="ARBA00005594"/>
    </source>
</evidence>
<evidence type="ECO:0000256" key="8">
    <source>
        <dbReference type="ARBA" id="ARBA00022917"/>
    </source>
</evidence>
<dbReference type="PANTHER" id="PTHR11956:SF5">
    <property type="entry name" value="ARGININE--TRNA LIGASE, CYTOPLASMIC"/>
    <property type="match status" value="1"/>
</dbReference>
<dbReference type="Pfam" id="PF05746">
    <property type="entry name" value="DALR_1"/>
    <property type="match status" value="1"/>
</dbReference>
<dbReference type="GO" id="GO:0004814">
    <property type="term" value="F:arginine-tRNA ligase activity"/>
    <property type="evidence" value="ECO:0007669"/>
    <property type="project" value="UniProtKB-UniRule"/>
</dbReference>
<reference evidence="15 16" key="1">
    <citation type="submission" date="2015-07" db="EMBL/GenBank/DDBJ databases">
        <title>Isolation and Genomic Characterization of a Novel Halophilic Metal-Reducing Deltaproteobacterium from the Deep Subsurface.</title>
        <authorList>
            <person name="Badalamenti J.P."/>
            <person name="Summers Z.M."/>
            <person name="Gralnick J.A."/>
            <person name="Bond D.R."/>
        </authorList>
    </citation>
    <scope>NUCLEOTIDE SEQUENCE [LARGE SCALE GENOMIC DNA]</scope>
    <source>
        <strain evidence="15 16">WTL</strain>
    </source>
</reference>
<evidence type="ECO:0000256" key="1">
    <source>
        <dbReference type="ARBA" id="ARBA00004496"/>
    </source>
</evidence>
<dbReference type="FunFam" id="1.10.730.10:FF:000008">
    <property type="entry name" value="Arginine--tRNA ligase"/>
    <property type="match status" value="1"/>
</dbReference>
<dbReference type="Gene3D" id="1.10.730.10">
    <property type="entry name" value="Isoleucyl-tRNA Synthetase, Domain 1"/>
    <property type="match status" value="1"/>
</dbReference>
<dbReference type="SUPFAM" id="SSF55190">
    <property type="entry name" value="Arginyl-tRNA synthetase (ArgRS), N-terminal 'additional' domain"/>
    <property type="match status" value="1"/>
</dbReference>
<dbReference type="EC" id="6.1.1.19" evidence="11"/>
<dbReference type="NCBIfam" id="TIGR00456">
    <property type="entry name" value="argS"/>
    <property type="match status" value="1"/>
</dbReference>
<protein>
    <recommendedName>
        <fullName evidence="11">Arginine--tRNA ligase</fullName>
        <ecNumber evidence="11">6.1.1.19</ecNumber>
    </recommendedName>
    <alternativeName>
        <fullName evidence="11">Arginyl-tRNA synthetase</fullName>
        <shortName evidence="11">ArgRS</shortName>
    </alternativeName>
</protein>
<keyword evidence="16" id="KW-1185">Reference proteome</keyword>
<dbReference type="InterPro" id="IPR008909">
    <property type="entry name" value="DALR_anticod-bd"/>
</dbReference>
<evidence type="ECO:0000259" key="13">
    <source>
        <dbReference type="SMART" id="SM00836"/>
    </source>
</evidence>
<feature type="short sequence motif" description="'HIGH' region" evidence="11">
    <location>
        <begin position="131"/>
        <end position="141"/>
    </location>
</feature>
<organism evidence="15 16">
    <name type="scientific">Desulfuromonas soudanensis</name>
    <dbReference type="NCBI Taxonomy" id="1603606"/>
    <lineage>
        <taxon>Bacteria</taxon>
        <taxon>Pseudomonadati</taxon>
        <taxon>Thermodesulfobacteriota</taxon>
        <taxon>Desulfuromonadia</taxon>
        <taxon>Desulfuromonadales</taxon>
        <taxon>Desulfuromonadaceae</taxon>
        <taxon>Desulfuromonas</taxon>
    </lineage>
</organism>
<dbReference type="SMART" id="SM00836">
    <property type="entry name" value="DALR_1"/>
    <property type="match status" value="1"/>
</dbReference>
<dbReference type="AlphaFoldDB" id="A0A0M4CYI5"/>
<dbReference type="PRINTS" id="PR01038">
    <property type="entry name" value="TRNASYNTHARG"/>
</dbReference>
<dbReference type="Proteomes" id="UP000057158">
    <property type="component" value="Chromosome"/>
</dbReference>
<dbReference type="GO" id="GO:0005737">
    <property type="term" value="C:cytoplasm"/>
    <property type="evidence" value="ECO:0007669"/>
    <property type="project" value="UniProtKB-SubCell"/>
</dbReference>
<keyword evidence="6 11" id="KW-0547">Nucleotide-binding</keyword>
<dbReference type="FunFam" id="3.30.1360.70:FF:000003">
    <property type="entry name" value="Arginine--tRNA ligase"/>
    <property type="match status" value="1"/>
</dbReference>
<gene>
    <name evidence="11 15" type="primary">argS</name>
    <name evidence="15" type="ORF">DSOUD_2805</name>
</gene>
<dbReference type="InterPro" id="IPR001412">
    <property type="entry name" value="aa-tRNA-synth_I_CS"/>
</dbReference>
<dbReference type="Gene3D" id="3.30.1360.70">
    <property type="entry name" value="Arginyl tRNA synthetase N-terminal domain"/>
    <property type="match status" value="1"/>
</dbReference>
<dbReference type="STRING" id="1603606.DSOUD_2805"/>
<dbReference type="InterPro" id="IPR014729">
    <property type="entry name" value="Rossmann-like_a/b/a_fold"/>
</dbReference>
<evidence type="ECO:0000256" key="12">
    <source>
        <dbReference type="RuleBase" id="RU363038"/>
    </source>
</evidence>
<keyword evidence="7 11" id="KW-0067">ATP-binding</keyword>
<accession>A0A0M4CYI5</accession>
<dbReference type="InterPro" id="IPR001278">
    <property type="entry name" value="Arg-tRNA-ligase"/>
</dbReference>
<dbReference type="EMBL" id="CP010802">
    <property type="protein sequence ID" value="ALC17541.1"/>
    <property type="molecule type" value="Genomic_DNA"/>
</dbReference>
<dbReference type="PANTHER" id="PTHR11956">
    <property type="entry name" value="ARGINYL-TRNA SYNTHETASE"/>
    <property type="match status" value="1"/>
</dbReference>
<dbReference type="SUPFAM" id="SSF47323">
    <property type="entry name" value="Anticodon-binding domain of a subclass of class I aminoacyl-tRNA synthetases"/>
    <property type="match status" value="1"/>
</dbReference>
<dbReference type="FunFam" id="3.40.50.620:FF:000062">
    <property type="entry name" value="Arginine--tRNA ligase"/>
    <property type="match status" value="1"/>
</dbReference>
<keyword evidence="9 11" id="KW-0030">Aminoacyl-tRNA synthetase</keyword>
<dbReference type="Pfam" id="PF00750">
    <property type="entry name" value="tRNA-synt_1d"/>
    <property type="match status" value="1"/>
</dbReference>